<feature type="transmembrane region" description="Helical" evidence="9">
    <location>
        <begin position="653"/>
        <end position="675"/>
    </location>
</feature>
<feature type="transmembrane region" description="Helical" evidence="9">
    <location>
        <begin position="394"/>
        <end position="413"/>
    </location>
</feature>
<dbReference type="AlphaFoldDB" id="A0A9D4SSE1"/>
<dbReference type="Pfam" id="PF03137">
    <property type="entry name" value="OATP"/>
    <property type="match status" value="2"/>
</dbReference>
<protein>
    <recommendedName>
        <fullName evidence="10">Kazal-like domain-containing protein</fullName>
    </recommendedName>
</protein>
<dbReference type="Proteomes" id="UP000821837">
    <property type="component" value="Chromosome 6"/>
</dbReference>
<dbReference type="PANTHER" id="PTHR11388">
    <property type="entry name" value="ORGANIC ANION TRANSPORTER"/>
    <property type="match status" value="1"/>
</dbReference>
<dbReference type="GO" id="GO:0015347">
    <property type="term" value="F:sodium-independent organic anion transmembrane transporter activity"/>
    <property type="evidence" value="ECO:0007669"/>
    <property type="project" value="TreeGrafter"/>
</dbReference>
<proteinExistence type="inferred from homology"/>
<evidence type="ECO:0000256" key="2">
    <source>
        <dbReference type="ARBA" id="ARBA00009657"/>
    </source>
</evidence>
<feature type="region of interest" description="Disordered" evidence="8">
    <location>
        <begin position="701"/>
        <end position="722"/>
    </location>
</feature>
<feature type="transmembrane region" description="Helical" evidence="9">
    <location>
        <begin position="221"/>
        <end position="242"/>
    </location>
</feature>
<dbReference type="SUPFAM" id="SSF103473">
    <property type="entry name" value="MFS general substrate transporter"/>
    <property type="match status" value="1"/>
</dbReference>
<keyword evidence="12" id="KW-1185">Reference proteome</keyword>
<feature type="transmembrane region" description="Helical" evidence="9">
    <location>
        <begin position="262"/>
        <end position="283"/>
    </location>
</feature>
<evidence type="ECO:0000256" key="7">
    <source>
        <dbReference type="ARBA" id="ARBA00023157"/>
    </source>
</evidence>
<keyword evidence="6 9" id="KW-0472">Membrane</keyword>
<accession>A0A9D4SSE1</accession>
<dbReference type="InterPro" id="IPR036259">
    <property type="entry name" value="MFS_trans_sf"/>
</dbReference>
<feature type="transmembrane region" description="Helical" evidence="9">
    <location>
        <begin position="35"/>
        <end position="54"/>
    </location>
</feature>
<gene>
    <name evidence="11" type="ORF">HPB52_011811</name>
</gene>
<evidence type="ECO:0000259" key="10">
    <source>
        <dbReference type="PROSITE" id="PS51465"/>
    </source>
</evidence>
<reference evidence="11" key="1">
    <citation type="journal article" date="2020" name="Cell">
        <title>Large-Scale Comparative Analyses of Tick Genomes Elucidate Their Genetic Diversity and Vector Capacities.</title>
        <authorList>
            <consortium name="Tick Genome and Microbiome Consortium (TIGMIC)"/>
            <person name="Jia N."/>
            <person name="Wang J."/>
            <person name="Shi W."/>
            <person name="Du L."/>
            <person name="Sun Y."/>
            <person name="Zhan W."/>
            <person name="Jiang J.F."/>
            <person name="Wang Q."/>
            <person name="Zhang B."/>
            <person name="Ji P."/>
            <person name="Bell-Sakyi L."/>
            <person name="Cui X.M."/>
            <person name="Yuan T.T."/>
            <person name="Jiang B.G."/>
            <person name="Yang W.F."/>
            <person name="Lam T.T."/>
            <person name="Chang Q.C."/>
            <person name="Ding S.J."/>
            <person name="Wang X.J."/>
            <person name="Zhu J.G."/>
            <person name="Ruan X.D."/>
            <person name="Zhao L."/>
            <person name="Wei J.T."/>
            <person name="Ye R.Z."/>
            <person name="Que T.C."/>
            <person name="Du C.H."/>
            <person name="Zhou Y.H."/>
            <person name="Cheng J.X."/>
            <person name="Dai P.F."/>
            <person name="Guo W.B."/>
            <person name="Han X.H."/>
            <person name="Huang E.J."/>
            <person name="Li L.F."/>
            <person name="Wei W."/>
            <person name="Gao Y.C."/>
            <person name="Liu J.Z."/>
            <person name="Shao H.Z."/>
            <person name="Wang X."/>
            <person name="Wang C.C."/>
            <person name="Yang T.C."/>
            <person name="Huo Q.B."/>
            <person name="Li W."/>
            <person name="Chen H.Y."/>
            <person name="Chen S.E."/>
            <person name="Zhou L.G."/>
            <person name="Ni X.B."/>
            <person name="Tian J.H."/>
            <person name="Sheng Y."/>
            <person name="Liu T."/>
            <person name="Pan Y.S."/>
            <person name="Xia L.Y."/>
            <person name="Li J."/>
            <person name="Zhao F."/>
            <person name="Cao W.C."/>
        </authorList>
    </citation>
    <scope>NUCLEOTIDE SEQUENCE</scope>
    <source>
        <strain evidence="11">Rsan-2018</strain>
    </source>
</reference>
<dbReference type="GO" id="GO:0043252">
    <property type="term" value="P:sodium-independent organic anion transport"/>
    <property type="evidence" value="ECO:0007669"/>
    <property type="project" value="TreeGrafter"/>
</dbReference>
<feature type="transmembrane region" description="Helical" evidence="9">
    <location>
        <begin position="322"/>
        <end position="341"/>
    </location>
</feature>
<dbReference type="Gene3D" id="1.20.1250.20">
    <property type="entry name" value="MFS general substrate transporter like domains"/>
    <property type="match status" value="1"/>
</dbReference>
<dbReference type="CDD" id="cd17336">
    <property type="entry name" value="MFS_SLCO_OATP"/>
    <property type="match status" value="1"/>
</dbReference>
<dbReference type="EMBL" id="JABSTV010001252">
    <property type="protein sequence ID" value="KAH7947416.1"/>
    <property type="molecule type" value="Genomic_DNA"/>
</dbReference>
<dbReference type="GO" id="GO:0016323">
    <property type="term" value="C:basolateral plasma membrane"/>
    <property type="evidence" value="ECO:0007669"/>
    <property type="project" value="TreeGrafter"/>
</dbReference>
<dbReference type="PROSITE" id="PS51465">
    <property type="entry name" value="KAZAL_2"/>
    <property type="match status" value="1"/>
</dbReference>
<evidence type="ECO:0000256" key="1">
    <source>
        <dbReference type="ARBA" id="ARBA00004651"/>
    </source>
</evidence>
<evidence type="ECO:0000313" key="11">
    <source>
        <dbReference type="EMBL" id="KAH7947416.1"/>
    </source>
</evidence>
<comment type="similarity">
    <text evidence="2">Belongs to the organo anion transporter (TC 2.A.60) family.</text>
</comment>
<sequence>MASGDEAETRPMRTHVRDFQCGLGSWRPKWLQTFASARCLFFFLNVLAMCQSAYKAYTMGALSTLERRFSLSTKSIAVILVAESISPIFLDIPLGYVASWISRPKLLSLGMMVVGCSSLAVALPYVIFGPATHLLADEGERRQPMDFASLEFCGGGGGGMAVKMSPDCTTQATESYLPFIILFVASFLNGFGQSVLHVAGSSYIDDSVKKQSSPLYFGASFSLRSIGPALGFLGASVSLSLYEDPFLNPDIPTTDPRWIGCWWLGYVFWGCLLLLASVPVLLFPKVMPARLPDPPLVFKKRADSSHLSEISKSLTRLLRKRVYVLQLFVSMLMVSGMQGYTMFSAKYMEVQFRNSAARASAFAGLISSVFNITSFLVSGLVIHRLRPSPRVLAWYNVVVTFVVSCGFAVAMLIKCDYGTMPGVSLINGKLDLYNKCNDQCDCTLQSYQPVCEPVGGTMYFSPCFAGCQMPAGEFGANLTKAILGKIDFSSTALFVDAAKYWKDAYVVTVINAKGSLVNAATVVTDFTHEAEELAIAVALQEQEGTSPSFQTRELPSAASIVNKTTTKANEGEDTLTHIIWFPAHMGNISSSPTGNPNERAHQLARELVTRGAYIPYPLVYGAVIDGSCLVWESACGTSGNCWLYDLAQLRHSYLGTSAGLLFVSGLFSVAVAAVVGDIRDFYGDAYLQVSSLGAAEFEPPKNGFTKHKKAEVKQGQKGPIRN</sequence>
<evidence type="ECO:0000256" key="3">
    <source>
        <dbReference type="ARBA" id="ARBA00022475"/>
    </source>
</evidence>
<feature type="transmembrane region" description="Helical" evidence="9">
    <location>
        <begin position="74"/>
        <end position="94"/>
    </location>
</feature>
<feature type="transmembrane region" description="Helical" evidence="9">
    <location>
        <begin position="106"/>
        <end position="128"/>
    </location>
</feature>
<dbReference type="InterPro" id="IPR004156">
    <property type="entry name" value="OATP"/>
</dbReference>
<feature type="transmembrane region" description="Helical" evidence="9">
    <location>
        <begin position="361"/>
        <end position="382"/>
    </location>
</feature>
<keyword evidence="4 9" id="KW-0812">Transmembrane</keyword>
<feature type="transmembrane region" description="Helical" evidence="9">
    <location>
        <begin position="176"/>
        <end position="200"/>
    </location>
</feature>
<keyword evidence="3" id="KW-1003">Cell membrane</keyword>
<dbReference type="InterPro" id="IPR002350">
    <property type="entry name" value="Kazal_dom"/>
</dbReference>
<name>A0A9D4SSE1_RHISA</name>
<evidence type="ECO:0000256" key="4">
    <source>
        <dbReference type="ARBA" id="ARBA00022692"/>
    </source>
</evidence>
<evidence type="ECO:0000313" key="12">
    <source>
        <dbReference type="Proteomes" id="UP000821837"/>
    </source>
</evidence>
<evidence type="ECO:0000256" key="5">
    <source>
        <dbReference type="ARBA" id="ARBA00022989"/>
    </source>
</evidence>
<evidence type="ECO:0000256" key="9">
    <source>
        <dbReference type="SAM" id="Phobius"/>
    </source>
</evidence>
<organism evidence="11 12">
    <name type="scientific">Rhipicephalus sanguineus</name>
    <name type="common">Brown dog tick</name>
    <name type="synonym">Ixodes sanguineus</name>
    <dbReference type="NCBI Taxonomy" id="34632"/>
    <lineage>
        <taxon>Eukaryota</taxon>
        <taxon>Metazoa</taxon>
        <taxon>Ecdysozoa</taxon>
        <taxon>Arthropoda</taxon>
        <taxon>Chelicerata</taxon>
        <taxon>Arachnida</taxon>
        <taxon>Acari</taxon>
        <taxon>Parasitiformes</taxon>
        <taxon>Ixodida</taxon>
        <taxon>Ixodoidea</taxon>
        <taxon>Ixodidae</taxon>
        <taxon>Rhipicephalinae</taxon>
        <taxon>Rhipicephalus</taxon>
        <taxon>Rhipicephalus</taxon>
    </lineage>
</organism>
<evidence type="ECO:0000256" key="8">
    <source>
        <dbReference type="SAM" id="MobiDB-lite"/>
    </source>
</evidence>
<dbReference type="PANTHER" id="PTHR11388:SF76">
    <property type="entry name" value="SOLUTE CARRIER ORGANIC ANION TRANSPORTER FAMILY MEMBER"/>
    <property type="match status" value="1"/>
</dbReference>
<comment type="caution">
    <text evidence="11">The sequence shown here is derived from an EMBL/GenBank/DDBJ whole genome shotgun (WGS) entry which is preliminary data.</text>
</comment>
<evidence type="ECO:0000256" key="6">
    <source>
        <dbReference type="ARBA" id="ARBA00023136"/>
    </source>
</evidence>
<feature type="domain" description="Kazal-like" evidence="10">
    <location>
        <begin position="430"/>
        <end position="488"/>
    </location>
</feature>
<comment type="subcellular location">
    <subcellularLocation>
        <location evidence="1">Cell membrane</location>
        <topology evidence="1">Multi-pass membrane protein</topology>
    </subcellularLocation>
</comment>
<keyword evidence="7" id="KW-1015">Disulfide bond</keyword>
<keyword evidence="5 9" id="KW-1133">Transmembrane helix</keyword>
<dbReference type="VEuPathDB" id="VectorBase:RSAN_033100"/>
<reference evidence="11" key="2">
    <citation type="submission" date="2021-09" db="EMBL/GenBank/DDBJ databases">
        <authorList>
            <person name="Jia N."/>
            <person name="Wang J."/>
            <person name="Shi W."/>
            <person name="Du L."/>
            <person name="Sun Y."/>
            <person name="Zhan W."/>
            <person name="Jiang J."/>
            <person name="Wang Q."/>
            <person name="Zhang B."/>
            <person name="Ji P."/>
            <person name="Sakyi L.B."/>
            <person name="Cui X."/>
            <person name="Yuan T."/>
            <person name="Jiang B."/>
            <person name="Yang W."/>
            <person name="Lam T.T.-Y."/>
            <person name="Chang Q."/>
            <person name="Ding S."/>
            <person name="Wang X."/>
            <person name="Zhu J."/>
            <person name="Ruan X."/>
            <person name="Zhao L."/>
            <person name="Wei J."/>
            <person name="Que T."/>
            <person name="Du C."/>
            <person name="Cheng J."/>
            <person name="Dai P."/>
            <person name="Han X."/>
            <person name="Huang E."/>
            <person name="Gao Y."/>
            <person name="Liu J."/>
            <person name="Shao H."/>
            <person name="Ye R."/>
            <person name="Li L."/>
            <person name="Wei W."/>
            <person name="Wang X."/>
            <person name="Wang C."/>
            <person name="Huo Q."/>
            <person name="Li W."/>
            <person name="Guo W."/>
            <person name="Chen H."/>
            <person name="Chen S."/>
            <person name="Zhou L."/>
            <person name="Zhou L."/>
            <person name="Ni X."/>
            <person name="Tian J."/>
            <person name="Zhou Y."/>
            <person name="Sheng Y."/>
            <person name="Liu T."/>
            <person name="Pan Y."/>
            <person name="Xia L."/>
            <person name="Li J."/>
            <person name="Zhao F."/>
            <person name="Cao W."/>
        </authorList>
    </citation>
    <scope>NUCLEOTIDE SEQUENCE</scope>
    <source>
        <strain evidence="11">Rsan-2018</strain>
        <tissue evidence="11">Larvae</tissue>
    </source>
</reference>